<comment type="similarity">
    <text evidence="2 9">Belongs to the alanine or glycine:cation symporter (AGCS) (TC 2.A.25) family.</text>
</comment>
<keyword evidence="4 9" id="KW-1003">Cell membrane</keyword>
<dbReference type="PRINTS" id="PR00175">
    <property type="entry name" value="NAALASMPORT"/>
</dbReference>
<dbReference type="GO" id="GO:0005283">
    <property type="term" value="F:amino acid:sodium symporter activity"/>
    <property type="evidence" value="ECO:0007669"/>
    <property type="project" value="InterPro"/>
</dbReference>
<dbReference type="Pfam" id="PF01235">
    <property type="entry name" value="Na_Ala_symp"/>
    <property type="match status" value="1"/>
</dbReference>
<feature type="transmembrane region" description="Helical" evidence="9">
    <location>
        <begin position="12"/>
        <end position="33"/>
    </location>
</feature>
<evidence type="ECO:0000313" key="11">
    <source>
        <dbReference type="Proteomes" id="UP000287872"/>
    </source>
</evidence>
<evidence type="ECO:0000256" key="6">
    <source>
        <dbReference type="ARBA" id="ARBA00022847"/>
    </source>
</evidence>
<keyword evidence="7 9" id="KW-1133">Transmembrane helix</keyword>
<feature type="transmembrane region" description="Helical" evidence="9">
    <location>
        <begin position="395"/>
        <end position="416"/>
    </location>
</feature>
<name>A0A401UH31_9CLOT</name>
<dbReference type="NCBIfam" id="TIGR00835">
    <property type="entry name" value="agcS"/>
    <property type="match status" value="1"/>
</dbReference>
<keyword evidence="3 9" id="KW-0813">Transport</keyword>
<evidence type="ECO:0000256" key="2">
    <source>
        <dbReference type="ARBA" id="ARBA00009261"/>
    </source>
</evidence>
<evidence type="ECO:0000256" key="3">
    <source>
        <dbReference type="ARBA" id="ARBA00022448"/>
    </source>
</evidence>
<feature type="transmembrane region" description="Helical" evidence="9">
    <location>
        <begin position="233"/>
        <end position="258"/>
    </location>
</feature>
<evidence type="ECO:0000256" key="1">
    <source>
        <dbReference type="ARBA" id="ARBA00004651"/>
    </source>
</evidence>
<reference evidence="10 11" key="1">
    <citation type="submission" date="2018-11" db="EMBL/GenBank/DDBJ databases">
        <title>Genome sequencing and assembly of Clostridium tagluense strain A121.</title>
        <authorList>
            <person name="Murakami T."/>
            <person name="Segawa T."/>
            <person name="Shcherbakova V.A."/>
            <person name="Mori H."/>
            <person name="Yoshimura Y."/>
        </authorList>
    </citation>
    <scope>NUCLEOTIDE SEQUENCE [LARGE SCALE GENOMIC DNA]</scope>
    <source>
        <strain evidence="10 11">A121</strain>
    </source>
</reference>
<comment type="caution">
    <text evidence="10">The sequence shown here is derived from an EMBL/GenBank/DDBJ whole genome shotgun (WGS) entry which is preliminary data.</text>
</comment>
<proteinExistence type="inferred from homology"/>
<keyword evidence="5 9" id="KW-0812">Transmembrane</keyword>
<feature type="transmembrane region" description="Helical" evidence="9">
    <location>
        <begin position="141"/>
        <end position="161"/>
    </location>
</feature>
<dbReference type="EMBL" id="BHYK01000002">
    <property type="protein sequence ID" value="GCD08855.1"/>
    <property type="molecule type" value="Genomic_DNA"/>
</dbReference>
<keyword evidence="6 9" id="KW-0769">Symport</keyword>
<keyword evidence="11" id="KW-1185">Reference proteome</keyword>
<dbReference type="PANTHER" id="PTHR30330:SF7">
    <property type="entry name" value="SODIUM_PROTON-DEPENDENT ALANINE CARRIER PROTEIN YRBD-RELATED"/>
    <property type="match status" value="1"/>
</dbReference>
<feature type="transmembrane region" description="Helical" evidence="9">
    <location>
        <begin position="352"/>
        <end position="375"/>
    </location>
</feature>
<dbReference type="FunFam" id="1.20.1740.10:FF:000004">
    <property type="entry name" value="Sodium:alanine symporter family protein"/>
    <property type="match status" value="1"/>
</dbReference>
<evidence type="ECO:0000256" key="7">
    <source>
        <dbReference type="ARBA" id="ARBA00022989"/>
    </source>
</evidence>
<feature type="transmembrane region" description="Helical" evidence="9">
    <location>
        <begin position="297"/>
        <end position="321"/>
    </location>
</feature>
<dbReference type="AlphaFoldDB" id="A0A401UH31"/>
<feature type="transmembrane region" description="Helical" evidence="9">
    <location>
        <begin position="206"/>
        <end position="227"/>
    </location>
</feature>
<evidence type="ECO:0000256" key="4">
    <source>
        <dbReference type="ARBA" id="ARBA00022475"/>
    </source>
</evidence>
<organism evidence="10 11">
    <name type="scientific">Clostridium tagluense</name>
    <dbReference type="NCBI Taxonomy" id="360422"/>
    <lineage>
        <taxon>Bacteria</taxon>
        <taxon>Bacillati</taxon>
        <taxon>Bacillota</taxon>
        <taxon>Clostridia</taxon>
        <taxon>Eubacteriales</taxon>
        <taxon>Clostridiaceae</taxon>
        <taxon>Clostridium</taxon>
    </lineage>
</organism>
<accession>A0A401UH31</accession>
<gene>
    <name evidence="10" type="primary">yrbD_1</name>
    <name evidence="10" type="ORF">Ctaglu_04780</name>
</gene>
<protein>
    <submittedName>
        <fullName evidence="10">Putative sodium/proton-dependent alanine carrier protein YrbD</fullName>
    </submittedName>
</protein>
<evidence type="ECO:0000313" key="10">
    <source>
        <dbReference type="EMBL" id="GCD08855.1"/>
    </source>
</evidence>
<evidence type="ECO:0000256" key="9">
    <source>
        <dbReference type="RuleBase" id="RU363064"/>
    </source>
</evidence>
<comment type="subcellular location">
    <subcellularLocation>
        <location evidence="1 9">Cell membrane</location>
        <topology evidence="1 9">Multi-pass membrane protein</topology>
    </subcellularLocation>
</comment>
<evidence type="ECO:0000256" key="5">
    <source>
        <dbReference type="ARBA" id="ARBA00022692"/>
    </source>
</evidence>
<sequence length="504" mass="53167">MDLLKLSSSLDNFFWGKVIIFLCIGAGIFFSVIMKFPQVRLIKDMVGQLIGGKSSETGVSSFQGFAMALGGRVGTGNITGVASAIYFGGPGAVFWMWAIAFLGAGSAFIESSLAQVWKEEVHGEYRGGPAYYIEKGLHSKFFGRAFAILAILACGVLLPGIQSNSFVVAAGTAFPVSPLVWGIVYTVITVAVIFGGGKRIAKTAEFVVPFMAIAYILLALVILGVNFSKIGDVFGLIFSSAFGANAIFGGVFGSAVAWGVKRGIFSNEAGQGTGAQAAGAAEVSHPAKQGLVQAFSVYVDTLFVCTATAIMILVTGSYNVISASGGFITELVPGIDKGNFTQTAVSSFIPGFGGAFVAIALFFFTLTTVFAYAFYTDSNVGYLFKDSKNVKAYKITLNVFRAILAAGVFVGAIAQADMMWNFGSAGVGAMAWFNVIAILLLYKPGIATLKDYEAQKKLGIDPVFIPSNLGIKGAELWETIIPKTYAKELEAYKAATEGKKKTDS</sequence>
<feature type="transmembrane region" description="Helical" evidence="9">
    <location>
        <begin position="173"/>
        <end position="194"/>
    </location>
</feature>
<dbReference type="OrthoDB" id="9804874at2"/>
<dbReference type="RefSeq" id="WP_124997715.1">
    <property type="nucleotide sequence ID" value="NZ_BHYK01000002.1"/>
</dbReference>
<dbReference type="InterPro" id="IPR001463">
    <property type="entry name" value="Na/Ala_symport"/>
</dbReference>
<feature type="transmembrane region" description="Helical" evidence="9">
    <location>
        <begin position="422"/>
        <end position="442"/>
    </location>
</feature>
<dbReference type="Proteomes" id="UP000287872">
    <property type="component" value="Unassembled WGS sequence"/>
</dbReference>
<keyword evidence="8 9" id="KW-0472">Membrane</keyword>
<dbReference type="PANTHER" id="PTHR30330">
    <property type="entry name" value="AGSS FAMILY TRANSPORTER, SODIUM-ALANINE"/>
    <property type="match status" value="1"/>
</dbReference>
<dbReference type="GO" id="GO:0005886">
    <property type="term" value="C:plasma membrane"/>
    <property type="evidence" value="ECO:0007669"/>
    <property type="project" value="UniProtKB-SubCell"/>
</dbReference>
<dbReference type="Gene3D" id="1.20.1740.10">
    <property type="entry name" value="Amino acid/polyamine transporter I"/>
    <property type="match status" value="1"/>
</dbReference>
<evidence type="ECO:0000256" key="8">
    <source>
        <dbReference type="ARBA" id="ARBA00023136"/>
    </source>
</evidence>